<dbReference type="Pfam" id="PF00005">
    <property type="entry name" value="ABC_tran"/>
    <property type="match status" value="1"/>
</dbReference>
<evidence type="ECO:0000256" key="9">
    <source>
        <dbReference type="PROSITE-ProRule" id="PRU01213"/>
    </source>
</evidence>
<reference evidence="12 13" key="1">
    <citation type="journal article" date="2009" name="Environ. Microbiol.">
        <title>Genome sequence of Desulfobacterium autotrophicum HRM2, a marine sulfate reducer oxidizing organic carbon completely to carbon dioxide.</title>
        <authorList>
            <person name="Strittmatter A.W."/>
            <person name="Liesegang H."/>
            <person name="Rabus R."/>
            <person name="Decker I."/>
            <person name="Amann J."/>
            <person name="Andres S."/>
            <person name="Henne A."/>
            <person name="Fricke W.F."/>
            <person name="Martinez-Arias R."/>
            <person name="Bartels D."/>
            <person name="Goesmann A."/>
            <person name="Krause L."/>
            <person name="Puehler A."/>
            <person name="Klenk H.P."/>
            <person name="Richter M."/>
            <person name="Schuler M."/>
            <person name="Gloeckner F.O."/>
            <person name="Meyerdierks A."/>
            <person name="Gottschalk G."/>
            <person name="Amann R."/>
        </authorList>
    </citation>
    <scope>NUCLEOTIDE SEQUENCE [LARGE SCALE GENOMIC DNA]</scope>
    <source>
        <strain evidence="13">ATCC 43914 / DSM 3382 / HRM2</strain>
    </source>
</reference>
<dbReference type="PANTHER" id="PTHR43514">
    <property type="entry name" value="ABC TRANSPORTER I FAMILY MEMBER 10"/>
    <property type="match status" value="1"/>
</dbReference>
<keyword evidence="7" id="KW-1278">Translocase</keyword>
<feature type="domain" description="ABC transporter" evidence="10">
    <location>
        <begin position="40"/>
        <end position="274"/>
    </location>
</feature>
<dbReference type="KEGG" id="dat:HRM2_09870"/>
<dbReference type="Gene3D" id="2.40.50.100">
    <property type="match status" value="1"/>
</dbReference>
<protein>
    <submittedName>
        <fullName evidence="12">ModC</fullName>
        <ecNumber evidence="12">3.6.3.29</ecNumber>
    </submittedName>
</protein>
<name>C0QL13_DESAH</name>
<dbReference type="InterPro" id="IPR050334">
    <property type="entry name" value="Molybdenum_import_ModC"/>
</dbReference>
<dbReference type="SUPFAM" id="SSF50331">
    <property type="entry name" value="MOP-like"/>
    <property type="match status" value="1"/>
</dbReference>
<dbReference type="PROSITE" id="PS51866">
    <property type="entry name" value="MOP"/>
    <property type="match status" value="1"/>
</dbReference>
<dbReference type="Proteomes" id="UP000000442">
    <property type="component" value="Chromosome"/>
</dbReference>
<dbReference type="InterPro" id="IPR008995">
    <property type="entry name" value="Mo/tungstate-bd_C_term_dom"/>
</dbReference>
<dbReference type="GO" id="GO:0005524">
    <property type="term" value="F:ATP binding"/>
    <property type="evidence" value="ECO:0007669"/>
    <property type="project" value="UniProtKB-KW"/>
</dbReference>
<dbReference type="InterPro" id="IPR017871">
    <property type="entry name" value="ABC_transporter-like_CS"/>
</dbReference>
<keyword evidence="4" id="KW-0997">Cell inner membrane</keyword>
<organism evidence="12 13">
    <name type="scientific">Desulforapulum autotrophicum (strain ATCC 43914 / DSM 3382 / VKM B-1955 / HRM2)</name>
    <name type="common">Desulfobacterium autotrophicum</name>
    <dbReference type="NCBI Taxonomy" id="177437"/>
    <lineage>
        <taxon>Bacteria</taxon>
        <taxon>Pseudomonadati</taxon>
        <taxon>Thermodesulfobacteriota</taxon>
        <taxon>Desulfobacteria</taxon>
        <taxon>Desulfobacterales</taxon>
        <taxon>Desulfobacteraceae</taxon>
        <taxon>Desulforapulum</taxon>
    </lineage>
</organism>
<evidence type="ECO:0000256" key="6">
    <source>
        <dbReference type="ARBA" id="ARBA00022840"/>
    </source>
</evidence>
<evidence type="ECO:0000256" key="4">
    <source>
        <dbReference type="ARBA" id="ARBA00022519"/>
    </source>
</evidence>
<dbReference type="GO" id="GO:0016020">
    <property type="term" value="C:membrane"/>
    <property type="evidence" value="ECO:0007669"/>
    <property type="project" value="InterPro"/>
</dbReference>
<feature type="domain" description="Mop" evidence="11">
    <location>
        <begin position="334"/>
        <end position="400"/>
    </location>
</feature>
<dbReference type="InterPro" id="IPR005116">
    <property type="entry name" value="Transp-assoc_OB_typ1"/>
</dbReference>
<dbReference type="EC" id="3.6.3.29" evidence="12"/>
<evidence type="ECO:0000256" key="8">
    <source>
        <dbReference type="ARBA" id="ARBA00023136"/>
    </source>
</evidence>
<evidence type="ECO:0000313" key="13">
    <source>
        <dbReference type="Proteomes" id="UP000000442"/>
    </source>
</evidence>
<dbReference type="NCBIfam" id="TIGR02142">
    <property type="entry name" value="modC_ABC"/>
    <property type="match status" value="1"/>
</dbReference>
<dbReference type="STRING" id="177437.HRM2_09870"/>
<accession>C0QL13</accession>
<dbReference type="GO" id="GO:0016887">
    <property type="term" value="F:ATP hydrolysis activity"/>
    <property type="evidence" value="ECO:0007669"/>
    <property type="project" value="InterPro"/>
</dbReference>
<keyword evidence="6" id="KW-0067">ATP-binding</keyword>
<dbReference type="GO" id="GO:0140359">
    <property type="term" value="F:ABC-type transporter activity"/>
    <property type="evidence" value="ECO:0007669"/>
    <property type="project" value="InterPro"/>
</dbReference>
<dbReference type="PANTHER" id="PTHR43514:SF4">
    <property type="entry name" value="ABC TRANSPORTER I FAMILY MEMBER 10"/>
    <property type="match status" value="1"/>
</dbReference>
<dbReference type="EMBL" id="CP001087">
    <property type="protein sequence ID" value="ACN14099.1"/>
    <property type="molecule type" value="Genomic_DNA"/>
</dbReference>
<evidence type="ECO:0000313" key="12">
    <source>
        <dbReference type="EMBL" id="ACN14099.1"/>
    </source>
</evidence>
<dbReference type="InterPro" id="IPR004606">
    <property type="entry name" value="Mop_domain"/>
</dbReference>
<keyword evidence="13" id="KW-1185">Reference proteome</keyword>
<dbReference type="InterPro" id="IPR003593">
    <property type="entry name" value="AAA+_ATPase"/>
</dbReference>
<evidence type="ECO:0000256" key="3">
    <source>
        <dbReference type="ARBA" id="ARBA00022505"/>
    </source>
</evidence>
<keyword evidence="1" id="KW-0813">Transport</keyword>
<gene>
    <name evidence="12" type="primary">modC</name>
    <name evidence="12" type="ordered locus">HRM2_09870</name>
</gene>
<keyword evidence="3 9" id="KW-0500">Molybdenum</keyword>
<keyword evidence="2" id="KW-1003">Cell membrane</keyword>
<keyword evidence="5" id="KW-0547">Nucleotide-binding</keyword>
<dbReference type="HOGENOM" id="CLU_000604_1_1_7"/>
<dbReference type="AlphaFoldDB" id="C0QL13"/>
<dbReference type="InterPro" id="IPR003439">
    <property type="entry name" value="ABC_transporter-like_ATP-bd"/>
</dbReference>
<dbReference type="SUPFAM" id="SSF52540">
    <property type="entry name" value="P-loop containing nucleoside triphosphate hydrolases"/>
    <property type="match status" value="1"/>
</dbReference>
<dbReference type="PROSITE" id="PS50893">
    <property type="entry name" value="ABC_TRANSPORTER_2"/>
    <property type="match status" value="1"/>
</dbReference>
<dbReference type="eggNOG" id="COG4148">
    <property type="taxonomic scope" value="Bacteria"/>
</dbReference>
<sequence>MGKPGPCGFVSFLLLLPWRPWLFQNFWLAVWNGACEEKIDPMLDIDLKKVQGDFTVEAAFVAKGAGVTAMFGHSGAGKTSIINMIAGLSRPDAGHIVVNDHCVFDGEKNVHIPPEGRRFGYVFQDGRLFPHLSVRNNLVYGMKRVPPGARYIEFDQVVDLLGISHLLKRHPATLSGGEKQRVAIGRSLLTSPVLLIMDEPLASLDQARKSEVLPFIARLPRELRVPILYVTHSVDEILNLADTLVFLSNGKTLAVGSVETVSARDDFQRLTGGMEAAVVVSTRVDSHDPGAGLTRLEFPGGMLSVPLVDLPVNGTVRARIHPRNVGLALEAFPRTSFQNIFQGIVTGINDPCNGSLVNVSLDIGIPLMATITPRARQELDLKPGTRVHAMIKSVSVSLGYVAT</sequence>
<dbReference type="InterPro" id="IPR027417">
    <property type="entry name" value="P-loop_NTPase"/>
</dbReference>
<dbReference type="SMART" id="SM00382">
    <property type="entry name" value="AAA"/>
    <property type="match status" value="1"/>
</dbReference>
<keyword evidence="8" id="KW-0472">Membrane</keyword>
<dbReference type="GO" id="GO:0015098">
    <property type="term" value="F:molybdate ion transmembrane transporter activity"/>
    <property type="evidence" value="ECO:0007669"/>
    <property type="project" value="InterPro"/>
</dbReference>
<evidence type="ECO:0000256" key="5">
    <source>
        <dbReference type="ARBA" id="ARBA00022741"/>
    </source>
</evidence>
<dbReference type="InterPro" id="IPR011868">
    <property type="entry name" value="ModC_ABC_ATP-bd"/>
</dbReference>
<evidence type="ECO:0000256" key="7">
    <source>
        <dbReference type="ARBA" id="ARBA00022967"/>
    </source>
</evidence>
<proteinExistence type="predicted"/>
<dbReference type="PROSITE" id="PS00211">
    <property type="entry name" value="ABC_TRANSPORTER_1"/>
    <property type="match status" value="1"/>
</dbReference>
<evidence type="ECO:0000259" key="11">
    <source>
        <dbReference type="PROSITE" id="PS51866"/>
    </source>
</evidence>
<evidence type="ECO:0000259" key="10">
    <source>
        <dbReference type="PROSITE" id="PS50893"/>
    </source>
</evidence>
<keyword evidence="12" id="KW-0378">Hydrolase</keyword>
<evidence type="ECO:0000256" key="1">
    <source>
        <dbReference type="ARBA" id="ARBA00022448"/>
    </source>
</evidence>
<dbReference type="Pfam" id="PF03459">
    <property type="entry name" value="TOBE"/>
    <property type="match status" value="1"/>
</dbReference>
<dbReference type="Gene3D" id="3.40.50.300">
    <property type="entry name" value="P-loop containing nucleotide triphosphate hydrolases"/>
    <property type="match status" value="1"/>
</dbReference>
<evidence type="ECO:0000256" key="2">
    <source>
        <dbReference type="ARBA" id="ARBA00022475"/>
    </source>
</evidence>